<reference evidence="4 5" key="1">
    <citation type="submission" date="2019-02" db="EMBL/GenBank/DDBJ databases">
        <title>Polymorphobacter sp. isolated from the lake at the Tibet of China.</title>
        <authorList>
            <person name="Li A."/>
        </authorList>
    </citation>
    <scope>NUCLEOTIDE SEQUENCE [LARGE SCALE GENOMIC DNA]</scope>
    <source>
        <strain evidence="4 5">DJ1R-1</strain>
    </source>
</reference>
<name>A0A4Y9EL55_9SPHN</name>
<dbReference type="InterPro" id="IPR008929">
    <property type="entry name" value="Chondroitin_lyas"/>
</dbReference>
<proteinExistence type="predicted"/>
<sequence length="612" mass="66014">MCSSPAPPPSRAATTPPTSRGCAAIDRRRVSDDLFSTPPDTEAERQRLVRVDGDKGLSLSEKLSAAFHRLTYKTLVHRIRLRGRFPLKLIAVPEDPFAGDPVIAERLRAGKMPHAGHNAAARTCDFNDPQAPPQWRDWAHGFSWLRDLASDTPREEGAKIAEPIVARWLAAHGEFDELAWRPDLIGTRILFWTAYAPYILSSSDHVYRSAVLNALARWARHLDRAVEKMPDGMRRLQAIAGLIVAGLLIPGGEGRQARGEALLDRSLDVMVLPDGGILTRAPIDQLRLLELLLFVQSSYRSRALKPPSALTHGIERLVPSLKAAIMGDGQLGSWHGGCTVGAARLDAAITASGVTLRALRQGVDSGYQRLSSGRTLIVADAGPPPVARVAERAHTGTLAFEFSDGANRVVVNCGGADTPLTGLTKPLPPALAAALRTTAAHSTLVLADSNSTRIRPDGALGKGVEEVIANRQESEDGVWLDMVHDGYGQRYGLLHRRRLFVSANGQDVRGEDLLETAPGRGGRRRAATRFDIRFHLGAGVEATPTADAQGALLKLPDGRIWAFKARGATLSVDDSVWIDAEGKPRPTHQLVLTGNGVAAGTNVNWSFKRAGK</sequence>
<comment type="caution">
    <text evidence="4">The sequence shown here is derived from an EMBL/GenBank/DDBJ whole genome shotgun (WGS) entry which is preliminary data.</text>
</comment>
<dbReference type="InterPro" id="IPR012480">
    <property type="entry name" value="Hepar_II_III_C"/>
</dbReference>
<dbReference type="Pfam" id="PF07940">
    <property type="entry name" value="Hepar_II_III_C"/>
    <property type="match status" value="1"/>
</dbReference>
<evidence type="ECO:0000256" key="1">
    <source>
        <dbReference type="ARBA" id="ARBA00004196"/>
    </source>
</evidence>
<evidence type="ECO:0000256" key="2">
    <source>
        <dbReference type="SAM" id="MobiDB-lite"/>
    </source>
</evidence>
<dbReference type="GO" id="GO:0030313">
    <property type="term" value="C:cell envelope"/>
    <property type="evidence" value="ECO:0007669"/>
    <property type="project" value="UniProtKB-SubCell"/>
</dbReference>
<dbReference type="EMBL" id="SIHO01000004">
    <property type="protein sequence ID" value="TFU00419.1"/>
    <property type="molecule type" value="Genomic_DNA"/>
</dbReference>
<organism evidence="4 5">
    <name type="scientific">Glacieibacterium arshaanense</name>
    <dbReference type="NCBI Taxonomy" id="2511025"/>
    <lineage>
        <taxon>Bacteria</taxon>
        <taxon>Pseudomonadati</taxon>
        <taxon>Pseudomonadota</taxon>
        <taxon>Alphaproteobacteria</taxon>
        <taxon>Sphingomonadales</taxon>
        <taxon>Sphingosinicellaceae</taxon>
        <taxon>Glacieibacterium</taxon>
    </lineage>
</organism>
<feature type="region of interest" description="Disordered" evidence="2">
    <location>
        <begin position="1"/>
        <end position="42"/>
    </location>
</feature>
<feature type="domain" description="Heparinase II/III-like C-terminal" evidence="3">
    <location>
        <begin position="356"/>
        <end position="606"/>
    </location>
</feature>
<dbReference type="Proteomes" id="UP000297737">
    <property type="component" value="Unassembled WGS sequence"/>
</dbReference>
<evidence type="ECO:0000313" key="4">
    <source>
        <dbReference type="EMBL" id="TFU00419.1"/>
    </source>
</evidence>
<dbReference type="Gene3D" id="1.50.10.100">
    <property type="entry name" value="Chondroitin AC/alginate lyase"/>
    <property type="match status" value="1"/>
</dbReference>
<evidence type="ECO:0000259" key="3">
    <source>
        <dbReference type="Pfam" id="PF07940"/>
    </source>
</evidence>
<feature type="compositionally biased region" description="Pro residues" evidence="2">
    <location>
        <begin position="1"/>
        <end position="10"/>
    </location>
</feature>
<dbReference type="OrthoDB" id="9787373at2"/>
<dbReference type="GO" id="GO:0016829">
    <property type="term" value="F:lyase activity"/>
    <property type="evidence" value="ECO:0007669"/>
    <property type="project" value="InterPro"/>
</dbReference>
<gene>
    <name evidence="4" type="ORF">EUV02_15345</name>
</gene>
<dbReference type="AlphaFoldDB" id="A0A4Y9EL55"/>
<accession>A0A4Y9EL55</accession>
<dbReference type="Gene3D" id="2.70.98.70">
    <property type="match status" value="1"/>
</dbReference>
<comment type="subcellular location">
    <subcellularLocation>
        <location evidence="1">Cell envelope</location>
    </subcellularLocation>
</comment>
<feature type="compositionally biased region" description="Low complexity" evidence="2">
    <location>
        <begin position="11"/>
        <end position="20"/>
    </location>
</feature>
<keyword evidence="5" id="KW-1185">Reference proteome</keyword>
<protein>
    <submittedName>
        <fullName evidence="4">Heparinase</fullName>
    </submittedName>
</protein>
<evidence type="ECO:0000313" key="5">
    <source>
        <dbReference type="Proteomes" id="UP000297737"/>
    </source>
</evidence>